<evidence type="ECO:0000313" key="4">
    <source>
        <dbReference type="Proteomes" id="UP001335737"/>
    </source>
</evidence>
<feature type="transmembrane region" description="Helical" evidence="1">
    <location>
        <begin position="32"/>
        <end position="52"/>
    </location>
</feature>
<dbReference type="PROSITE" id="PS50887">
    <property type="entry name" value="GGDEF"/>
    <property type="match status" value="1"/>
</dbReference>
<dbReference type="InterPro" id="IPR029787">
    <property type="entry name" value="Nucleotide_cyclase"/>
</dbReference>
<evidence type="ECO:0000256" key="1">
    <source>
        <dbReference type="SAM" id="Phobius"/>
    </source>
</evidence>
<gene>
    <name evidence="3" type="ORF">QGM71_11225</name>
</gene>
<dbReference type="EC" id="2.7.7.65" evidence="3"/>
<dbReference type="InterPro" id="IPR050469">
    <property type="entry name" value="Diguanylate_Cyclase"/>
</dbReference>
<dbReference type="SUPFAM" id="SSF55073">
    <property type="entry name" value="Nucleotide cyclase"/>
    <property type="match status" value="1"/>
</dbReference>
<keyword evidence="3" id="KW-0808">Transferase</keyword>
<feature type="domain" description="GGDEF" evidence="2">
    <location>
        <begin position="269"/>
        <end position="407"/>
    </location>
</feature>
<evidence type="ECO:0000313" key="3">
    <source>
        <dbReference type="EMBL" id="MEC5424062.1"/>
    </source>
</evidence>
<dbReference type="EMBL" id="JARZFX010000004">
    <property type="protein sequence ID" value="MEC5424062.1"/>
    <property type="molecule type" value="Genomic_DNA"/>
</dbReference>
<dbReference type="PANTHER" id="PTHR45138">
    <property type="entry name" value="REGULATORY COMPONENTS OF SENSORY TRANSDUCTION SYSTEM"/>
    <property type="match status" value="1"/>
</dbReference>
<feature type="transmembrane region" description="Helical" evidence="1">
    <location>
        <begin position="105"/>
        <end position="126"/>
    </location>
</feature>
<proteinExistence type="predicted"/>
<dbReference type="RefSeq" id="WP_327607626.1">
    <property type="nucleotide sequence ID" value="NZ_JARZFX010000004.1"/>
</dbReference>
<keyword evidence="1" id="KW-0472">Membrane</keyword>
<dbReference type="InterPro" id="IPR043128">
    <property type="entry name" value="Rev_trsase/Diguanyl_cyclase"/>
</dbReference>
<dbReference type="NCBIfam" id="TIGR00254">
    <property type="entry name" value="GGDEF"/>
    <property type="match status" value="1"/>
</dbReference>
<dbReference type="InterPro" id="IPR000160">
    <property type="entry name" value="GGDEF_dom"/>
</dbReference>
<keyword evidence="3" id="KW-0548">Nucleotidyltransferase</keyword>
<dbReference type="Pfam" id="PF00990">
    <property type="entry name" value="GGDEF"/>
    <property type="match status" value="1"/>
</dbReference>
<dbReference type="Gene3D" id="3.30.70.270">
    <property type="match status" value="1"/>
</dbReference>
<reference evidence="3 4" key="1">
    <citation type="journal article" date="2024" name="Int. J. Syst. Evol. Microbiol.">
        <title>Virgibacillus tibetensis sp. nov., isolated from salt lake on the Tibetan Plateau of China.</title>
        <authorList>
            <person name="Phurbu D."/>
            <person name="Liu Z.-X."/>
            <person name="Wang R."/>
            <person name="Zheng Y.-Y."/>
            <person name="Liu H.-C."/>
            <person name="Zhou Y.-G."/>
            <person name="Yu Y.-J."/>
            <person name="Li A.-H."/>
        </authorList>
    </citation>
    <scope>NUCLEOTIDE SEQUENCE [LARGE SCALE GENOMIC DNA]</scope>
    <source>
        <strain evidence="3 4">C22-A2</strain>
    </source>
</reference>
<evidence type="ECO:0000259" key="2">
    <source>
        <dbReference type="PROSITE" id="PS50887"/>
    </source>
</evidence>
<keyword evidence="4" id="KW-1185">Reference proteome</keyword>
<protein>
    <submittedName>
        <fullName evidence="3">GGDEF domain-containing protein</fullName>
        <ecNumber evidence="3">2.7.7.65</ecNumber>
    </submittedName>
</protein>
<accession>A0ABU6KFH0</accession>
<organism evidence="3 4">
    <name type="scientific">Virgibacillus tibetensis</name>
    <dbReference type="NCBI Taxonomy" id="3042313"/>
    <lineage>
        <taxon>Bacteria</taxon>
        <taxon>Bacillati</taxon>
        <taxon>Bacillota</taxon>
        <taxon>Bacilli</taxon>
        <taxon>Bacillales</taxon>
        <taxon>Bacillaceae</taxon>
        <taxon>Virgibacillus</taxon>
    </lineage>
</organism>
<dbReference type="CDD" id="cd01949">
    <property type="entry name" value="GGDEF"/>
    <property type="match status" value="1"/>
</dbReference>
<dbReference type="GO" id="GO:0052621">
    <property type="term" value="F:diguanylate cyclase activity"/>
    <property type="evidence" value="ECO:0007669"/>
    <property type="project" value="UniProtKB-EC"/>
</dbReference>
<dbReference type="SMART" id="SM00267">
    <property type="entry name" value="GGDEF"/>
    <property type="match status" value="1"/>
</dbReference>
<dbReference type="Proteomes" id="UP001335737">
    <property type="component" value="Unassembled WGS sequence"/>
</dbReference>
<feature type="transmembrane region" description="Helical" evidence="1">
    <location>
        <begin position="138"/>
        <end position="163"/>
    </location>
</feature>
<dbReference type="PANTHER" id="PTHR45138:SF9">
    <property type="entry name" value="DIGUANYLATE CYCLASE DGCM-RELATED"/>
    <property type="match status" value="1"/>
</dbReference>
<sequence length="419" mass="48039">MLRLKIFIISIFLISVIVAVASGPIMVDLPVYIKALLLFWLFSTLYTHLNIVVKKGKIKMDYGISYGLAMGLFAGPLGLLLFEIVQRFIVYFNRKMTKTADPDEFLHVFYNIGAFTLNNSIAYYVFTALYPTFSQIPFGFWFLIVLLIIIVSLLSDTYLIIILSITGDIKNRKDAIDFVKSRSVLDMGKTAFSNGLLFIFLLEQRWEMLLGLFILNYIVSRSFLEKSQSIQNKIERDKFKQMAYTDFLTEVYNRAFMDKKMSELNHSGEQIGIIVADIDTFKKINDNYNHAVGDRVIQHFASILQSFLSEDDCLFRSGGEEFTIFLRNRDFKACVDLVDTIQKGVENSPASAEYKNEAISIPYTSSFGLYFYKTNEHLEIKKAYVYADDLLLQSKDQGKNRISVKNGLADLPLSIRYTN</sequence>
<keyword evidence="1" id="KW-1133">Transmembrane helix</keyword>
<name>A0ABU6KFH0_9BACI</name>
<comment type="caution">
    <text evidence="3">The sequence shown here is derived from an EMBL/GenBank/DDBJ whole genome shotgun (WGS) entry which is preliminary data.</text>
</comment>
<feature type="transmembrane region" description="Helical" evidence="1">
    <location>
        <begin position="6"/>
        <end position="25"/>
    </location>
</feature>
<keyword evidence="1" id="KW-0812">Transmembrane</keyword>
<feature type="transmembrane region" description="Helical" evidence="1">
    <location>
        <begin position="64"/>
        <end position="85"/>
    </location>
</feature>